<dbReference type="SMART" id="SM00843">
    <property type="entry name" value="Ftsk_gamma"/>
    <property type="match status" value="1"/>
</dbReference>
<dbReference type="Gene3D" id="3.40.50.450">
    <property type="match status" value="1"/>
</dbReference>
<dbReference type="SUPFAM" id="SSF46785">
    <property type="entry name" value="Winged helix' DNA-binding domain"/>
    <property type="match status" value="1"/>
</dbReference>
<gene>
    <name evidence="2" type="ORF">C7444_102190</name>
</gene>
<dbReference type="AlphaFoldDB" id="A0A318H4S3"/>
<dbReference type="InterPro" id="IPR024755">
    <property type="entry name" value="cpYpsA"/>
</dbReference>
<dbReference type="InterPro" id="IPR018541">
    <property type="entry name" value="Ftsk_gamma"/>
</dbReference>
<keyword evidence="3" id="KW-1185">Reference proteome</keyword>
<dbReference type="RefSeq" id="WP_170130606.1">
    <property type="nucleotide sequence ID" value="NZ_QJJS01000002.1"/>
</dbReference>
<dbReference type="EMBL" id="QJJS01000002">
    <property type="protein sequence ID" value="PXW98710.1"/>
    <property type="molecule type" value="Genomic_DNA"/>
</dbReference>
<reference evidence="2 3" key="1">
    <citation type="submission" date="2018-05" db="EMBL/GenBank/DDBJ databases">
        <title>Genomic Encyclopedia of Type Strains, Phase IV (KMG-IV): sequencing the most valuable type-strain genomes for metagenomic binning, comparative biology and taxonomic classification.</title>
        <authorList>
            <person name="Goeker M."/>
        </authorList>
    </citation>
    <scope>NUCLEOTIDE SEQUENCE [LARGE SCALE GENOMIC DNA]</scope>
    <source>
        <strain evidence="2 3">DSM 566</strain>
    </source>
</reference>
<evidence type="ECO:0000313" key="3">
    <source>
        <dbReference type="Proteomes" id="UP000247811"/>
    </source>
</evidence>
<name>A0A318H4S3_9BURK</name>
<sequence length="242" mass="26664">MPTDEEPCRPPDDLLAQAIELVLRHDTVTISLLQRHLRLSYSSSSHLMAWMEGRFVQPLDEKGLRHVIRPAGAPPAEPRVALKASKLVSNFYFLAPTFRIVSGGQTGAELAALDWAIGNEAAYGGWCPRDRRSAAGRIPDHYLLTETPSDDDAQHIRWNVRDSDATVIFTPGDVLDGTSGRAVRLAQELQRPCLQFHPGLRPGDLSRFLAQHQVEVLNITGSSSHSSTTKIIEISLITTSID</sequence>
<dbReference type="Proteomes" id="UP000247811">
    <property type="component" value="Unassembled WGS sequence"/>
</dbReference>
<dbReference type="Gene3D" id="1.10.10.10">
    <property type="entry name" value="Winged helix-like DNA-binding domain superfamily/Winged helix DNA-binding domain"/>
    <property type="match status" value="1"/>
</dbReference>
<protein>
    <submittedName>
        <fullName evidence="2">FtsK-like protein</fullName>
    </submittedName>
</protein>
<feature type="domain" description="FtsK gamma" evidence="1">
    <location>
        <begin position="8"/>
        <end position="72"/>
    </location>
</feature>
<evidence type="ECO:0000259" key="1">
    <source>
        <dbReference type="SMART" id="SM00843"/>
    </source>
</evidence>
<evidence type="ECO:0000313" key="2">
    <source>
        <dbReference type="EMBL" id="PXW98710.1"/>
    </source>
</evidence>
<proteinExistence type="predicted"/>
<accession>A0A318H4S3</accession>
<organism evidence="2 3">
    <name type="scientific">Sphaerotilus hippei</name>
    <dbReference type="NCBI Taxonomy" id="744406"/>
    <lineage>
        <taxon>Bacteria</taxon>
        <taxon>Pseudomonadati</taxon>
        <taxon>Pseudomonadota</taxon>
        <taxon>Betaproteobacteria</taxon>
        <taxon>Burkholderiales</taxon>
        <taxon>Sphaerotilaceae</taxon>
        <taxon>Sphaerotilus</taxon>
    </lineage>
</organism>
<dbReference type="Pfam" id="PF12694">
    <property type="entry name" value="cpYpsA"/>
    <property type="match status" value="1"/>
</dbReference>
<dbReference type="InterPro" id="IPR036388">
    <property type="entry name" value="WH-like_DNA-bd_sf"/>
</dbReference>
<dbReference type="Pfam" id="PF09397">
    <property type="entry name" value="FtsK_gamma"/>
    <property type="match status" value="1"/>
</dbReference>
<comment type="caution">
    <text evidence="2">The sequence shown here is derived from an EMBL/GenBank/DDBJ whole genome shotgun (WGS) entry which is preliminary data.</text>
</comment>
<dbReference type="InterPro" id="IPR036390">
    <property type="entry name" value="WH_DNA-bd_sf"/>
</dbReference>